<dbReference type="OMA" id="HDACHGK"/>
<dbReference type="AlphaFoldDB" id="A0A067C1T6"/>
<dbReference type="RefSeq" id="XP_012208559.1">
    <property type="nucleotide sequence ID" value="XM_012353169.1"/>
</dbReference>
<evidence type="ECO:0000313" key="2">
    <source>
        <dbReference type="Proteomes" id="UP000030745"/>
    </source>
</evidence>
<dbReference type="InterPro" id="IPR036249">
    <property type="entry name" value="Thioredoxin-like_sf"/>
</dbReference>
<dbReference type="SUPFAM" id="SSF52833">
    <property type="entry name" value="Thioredoxin-like"/>
    <property type="match status" value="3"/>
</dbReference>
<dbReference type="InterPro" id="IPR050553">
    <property type="entry name" value="Thioredoxin_ResA/DsbE_sf"/>
</dbReference>
<accession>A0A067C1T6</accession>
<dbReference type="OrthoDB" id="273823at2759"/>
<dbReference type="PANTHER" id="PTHR42852">
    <property type="entry name" value="THIOL:DISULFIDE INTERCHANGE PROTEIN DSBE"/>
    <property type="match status" value="1"/>
</dbReference>
<sequence>MNVEIEALHGDSSTATLRLSPAMQGQADSAAIAKVAALAKMELGLPRAAKLGVQIHGSAVHVEMLKGARSHVSSPRLSAQHTLPNVSVTDVFTKAPFTLFETMPAKAPKAVLVLLDGTTKALTMQALQAQAIDLQAKRRDVQFIVLHDAPSPEQVADKVALKKWFFPQQTLHHYHIACDALLTLKKALGITATPYHVLADASHRVLAHGPSFSFELLQPAAMPLVPSTTLYVPQDACHGMVFPNIDVVILPAPNARHARSLFELLVPTKYTILDFWSTTCAKSPAAMEALVAHHAQHSGDLPLQYVLINTDDPLKAWDRVQAHYKNTAILNVYLAPSEKATLDKFLGLQQSSHRVFLHPARHVIRNGSFFSYDIVDMMVHHMPPTPPSSPTAYLPGHDACHGKVIPDVPVLRLGTQIELSLHAVLATNHLVVLDFWSTTCVKCPEAIATLLAHHAERAPMGRIQYILINTDNAAKGWSMVQTRQWHHDPRVLHLHVSPTSKTALQVFLGMKQVPHHVYLGPDHTVRLNGSFFSYAALDAQLPASPTVFPAHDACHGKAFPKVIATDMRTMMPADLTSLLPRNRAATILDFWSTTCVQCPNAIATLLAQAAANTDTTVQYVLVNADDAKTGWAMVLQNGWASLPNVTHVHVTLPVKEALKRFLGMKQFPHHVALDAANVVVANGKFFSYDRGTGVAKPRLSVAAPASSVAAMPSPVAAKPLPVASTPAFVLDDDF</sequence>
<proteinExistence type="predicted"/>
<dbReference type="Proteomes" id="UP000030745">
    <property type="component" value="Unassembled WGS sequence"/>
</dbReference>
<keyword evidence="2" id="KW-1185">Reference proteome</keyword>
<gene>
    <name evidence="1" type="ORF">SPRG_13329</name>
</gene>
<evidence type="ECO:0008006" key="3">
    <source>
        <dbReference type="Google" id="ProtNLM"/>
    </source>
</evidence>
<name>A0A067C1T6_SAPPC</name>
<protein>
    <recommendedName>
        <fullName evidence="3">Thioredoxin domain-containing protein</fullName>
    </recommendedName>
</protein>
<dbReference type="GeneID" id="24135213"/>
<dbReference type="VEuPathDB" id="FungiDB:SPRG_13329"/>
<dbReference type="PANTHER" id="PTHR42852:SF13">
    <property type="entry name" value="PROTEIN DIPZ"/>
    <property type="match status" value="1"/>
</dbReference>
<organism evidence="1 2">
    <name type="scientific">Saprolegnia parasitica (strain CBS 223.65)</name>
    <dbReference type="NCBI Taxonomy" id="695850"/>
    <lineage>
        <taxon>Eukaryota</taxon>
        <taxon>Sar</taxon>
        <taxon>Stramenopiles</taxon>
        <taxon>Oomycota</taxon>
        <taxon>Saprolegniomycetes</taxon>
        <taxon>Saprolegniales</taxon>
        <taxon>Saprolegniaceae</taxon>
        <taxon>Saprolegnia</taxon>
    </lineage>
</organism>
<dbReference type="KEGG" id="spar:SPRG_13329"/>
<dbReference type="Gene3D" id="3.40.30.10">
    <property type="entry name" value="Glutaredoxin"/>
    <property type="match status" value="3"/>
</dbReference>
<dbReference type="EMBL" id="KK583304">
    <property type="protein sequence ID" value="KDO20747.1"/>
    <property type="molecule type" value="Genomic_DNA"/>
</dbReference>
<evidence type="ECO:0000313" key="1">
    <source>
        <dbReference type="EMBL" id="KDO20747.1"/>
    </source>
</evidence>
<reference evidence="1 2" key="1">
    <citation type="journal article" date="2013" name="PLoS Genet.">
        <title>Distinctive expansion of potential virulence genes in the genome of the oomycete fish pathogen Saprolegnia parasitica.</title>
        <authorList>
            <person name="Jiang R.H."/>
            <person name="de Bruijn I."/>
            <person name="Haas B.J."/>
            <person name="Belmonte R."/>
            <person name="Lobach L."/>
            <person name="Christie J."/>
            <person name="van den Ackerveken G."/>
            <person name="Bottin A."/>
            <person name="Bulone V."/>
            <person name="Diaz-Moreno S.M."/>
            <person name="Dumas B."/>
            <person name="Fan L."/>
            <person name="Gaulin E."/>
            <person name="Govers F."/>
            <person name="Grenville-Briggs L.J."/>
            <person name="Horner N.R."/>
            <person name="Levin J.Z."/>
            <person name="Mammella M."/>
            <person name="Meijer H.J."/>
            <person name="Morris P."/>
            <person name="Nusbaum C."/>
            <person name="Oome S."/>
            <person name="Phillips A.J."/>
            <person name="van Rooyen D."/>
            <person name="Rzeszutek E."/>
            <person name="Saraiva M."/>
            <person name="Secombes C.J."/>
            <person name="Seidl M.F."/>
            <person name="Snel B."/>
            <person name="Stassen J.H."/>
            <person name="Sykes S."/>
            <person name="Tripathy S."/>
            <person name="van den Berg H."/>
            <person name="Vega-Arreguin J.C."/>
            <person name="Wawra S."/>
            <person name="Young S.K."/>
            <person name="Zeng Q."/>
            <person name="Dieguez-Uribeondo J."/>
            <person name="Russ C."/>
            <person name="Tyler B.M."/>
            <person name="van West P."/>
        </authorList>
    </citation>
    <scope>NUCLEOTIDE SEQUENCE [LARGE SCALE GENOMIC DNA]</scope>
    <source>
        <strain evidence="1 2">CBS 223.65</strain>
    </source>
</reference>